<dbReference type="HOGENOM" id="CLU_2081008_0_0_7"/>
<feature type="transmembrane region" description="Helical" evidence="1">
    <location>
        <begin position="79"/>
        <end position="100"/>
    </location>
</feature>
<feature type="transmembrane region" description="Helical" evidence="1">
    <location>
        <begin position="35"/>
        <end position="59"/>
    </location>
</feature>
<organism evidence="2 3">
    <name type="scientific">Desulfobacter postgatei 2ac9</name>
    <dbReference type="NCBI Taxonomy" id="879212"/>
    <lineage>
        <taxon>Bacteria</taxon>
        <taxon>Pseudomonadati</taxon>
        <taxon>Thermodesulfobacteriota</taxon>
        <taxon>Desulfobacteria</taxon>
        <taxon>Desulfobacterales</taxon>
        <taxon>Desulfobacteraceae</taxon>
        <taxon>Desulfobacter</taxon>
    </lineage>
</organism>
<keyword evidence="1" id="KW-0812">Transmembrane</keyword>
<dbReference type="OrthoDB" id="5419502at2"/>
<keyword evidence="1" id="KW-0472">Membrane</keyword>
<evidence type="ECO:0000313" key="2">
    <source>
        <dbReference type="EMBL" id="EIM63349.1"/>
    </source>
</evidence>
<protein>
    <submittedName>
        <fullName evidence="2">Uncharacterized protein</fullName>
    </submittedName>
</protein>
<keyword evidence="1" id="KW-1133">Transmembrane helix</keyword>
<name>I5B1I6_9BACT</name>
<evidence type="ECO:0000313" key="3">
    <source>
        <dbReference type="Proteomes" id="UP000005778"/>
    </source>
</evidence>
<proteinExistence type="predicted"/>
<reference evidence="2 3" key="1">
    <citation type="submission" date="2011-09" db="EMBL/GenBank/DDBJ databases">
        <authorList>
            <consortium name="US DOE Joint Genome Institute (JGI-PGF)"/>
            <person name="Lucas S."/>
            <person name="Han J."/>
            <person name="Lapidus A."/>
            <person name="Cheng J.-F."/>
            <person name="Goodwin L."/>
            <person name="Pitluck S."/>
            <person name="Peters L."/>
            <person name="Land M.L."/>
            <person name="Hauser L."/>
            <person name="Orellana R."/>
            <person name="Lovley D."/>
            <person name="Woyke T.J."/>
        </authorList>
    </citation>
    <scope>NUCLEOTIDE SEQUENCE [LARGE SCALE GENOMIC DNA]</scope>
    <source>
        <strain evidence="2 3">2ac9</strain>
    </source>
</reference>
<dbReference type="STRING" id="879212.DespoDRAFT_01401"/>
<gene>
    <name evidence="2" type="ORF">DespoDRAFT_01401</name>
</gene>
<dbReference type="eggNOG" id="ENOG503477D">
    <property type="taxonomic scope" value="Bacteria"/>
</dbReference>
<keyword evidence="3" id="KW-1185">Reference proteome</keyword>
<dbReference type="EMBL" id="CM001488">
    <property type="protein sequence ID" value="EIM63349.1"/>
    <property type="molecule type" value="Genomic_DNA"/>
</dbReference>
<accession>I5B1I6</accession>
<reference evidence="2 3" key="2">
    <citation type="submission" date="2012-02" db="EMBL/GenBank/DDBJ databases">
        <title>Improved High-Quality Draft sequence of Desulfobacter postgatei 2ac9.</title>
        <authorList>
            <consortium name="US DOE Joint Genome Institute"/>
            <person name="Lucas S."/>
            <person name="Han J."/>
            <person name="Lapidus A."/>
            <person name="Cheng J.-F."/>
            <person name="Goodwin L."/>
            <person name="Pitluck S."/>
            <person name="Peters L."/>
            <person name="Ovchinnikova G."/>
            <person name="Held B."/>
            <person name="Detter J.C."/>
            <person name="Han C."/>
            <person name="Tapia R."/>
            <person name="Land M."/>
            <person name="Hauser L."/>
            <person name="Kyrpides N."/>
            <person name="Ivanova N."/>
            <person name="Pagani I."/>
            <person name="Orellana R."/>
            <person name="Lovley D."/>
            <person name="Woyke T."/>
        </authorList>
    </citation>
    <scope>NUCLEOTIDE SEQUENCE [LARGE SCALE GENOMIC DNA]</scope>
    <source>
        <strain evidence="2 3">2ac9</strain>
    </source>
</reference>
<evidence type="ECO:0000256" key="1">
    <source>
        <dbReference type="SAM" id="Phobius"/>
    </source>
</evidence>
<dbReference type="Proteomes" id="UP000005778">
    <property type="component" value="Chromosome"/>
</dbReference>
<dbReference type="AlphaFoldDB" id="I5B1I6"/>
<sequence>MVTLLNKISNTPFVRNAIEDKADLRAFREKPSFRVLAGVSAIAFSYVLGWPMVGLMGIISLKTGNPWFAVIGGPAFYALSHLVFMAGMVLSGAEYSLIFLRWLTRVTMESLIERFGT</sequence>